<dbReference type="GO" id="GO:0016625">
    <property type="term" value="F:oxidoreductase activity, acting on the aldehyde or oxo group of donors, iron-sulfur protein as acceptor"/>
    <property type="evidence" value="ECO:0007669"/>
    <property type="project" value="InterPro"/>
</dbReference>
<evidence type="ECO:0000256" key="6">
    <source>
        <dbReference type="ARBA" id="ARBA00023004"/>
    </source>
</evidence>
<dbReference type="InterPro" id="IPR051919">
    <property type="entry name" value="W-dependent_AOR"/>
</dbReference>
<name>B3T6M0_9ZZZZ</name>
<reference evidence="10" key="1">
    <citation type="journal article" date="2008" name="ISME J.">
        <title>Genomic patterns of recombination, clonal divergence and environment in marine microbial populations.</title>
        <authorList>
            <person name="Konstantinidis K.T."/>
            <person name="Delong E.F."/>
        </authorList>
    </citation>
    <scope>NUCLEOTIDE SEQUENCE</scope>
</reference>
<evidence type="ECO:0000256" key="4">
    <source>
        <dbReference type="ARBA" id="ARBA00022723"/>
    </source>
</evidence>
<dbReference type="GO" id="GO:0009055">
    <property type="term" value="F:electron transfer activity"/>
    <property type="evidence" value="ECO:0007669"/>
    <property type="project" value="InterPro"/>
</dbReference>
<comment type="cofactor">
    <cofactor evidence="1">
        <name>[4Fe-4S] cluster</name>
        <dbReference type="ChEBI" id="CHEBI:49883"/>
    </cofactor>
</comment>
<dbReference type="AlphaFoldDB" id="B3T6M0"/>
<keyword evidence="3" id="KW-0004">4Fe-4S</keyword>
<dbReference type="SUPFAM" id="SSF48310">
    <property type="entry name" value="Aldehyde ferredoxin oxidoreductase, C-terminal domains"/>
    <property type="match status" value="1"/>
</dbReference>
<keyword evidence="6" id="KW-0408">Iron</keyword>
<evidence type="ECO:0000256" key="3">
    <source>
        <dbReference type="ARBA" id="ARBA00022485"/>
    </source>
</evidence>
<dbReference type="InterPro" id="IPR013983">
    <property type="entry name" value="Ald_Fedxn_OxRdtase_N"/>
</dbReference>
<protein>
    <submittedName>
        <fullName evidence="10">Putative aldehyde ferredoxin oxidoreductase, N-terminal domain protein</fullName>
    </submittedName>
</protein>
<dbReference type="Pfam" id="PF01314">
    <property type="entry name" value="AFOR_C"/>
    <property type="match status" value="1"/>
</dbReference>
<dbReference type="PANTHER" id="PTHR30038:SF0">
    <property type="entry name" value="TUNGSTEN-CONTAINING ALDEHYDE FERREDOXIN OXIDOREDUCTASE"/>
    <property type="match status" value="1"/>
</dbReference>
<dbReference type="Gene3D" id="3.60.9.10">
    <property type="entry name" value="Aldehyde ferredoxin oxidoreductase, N-terminal domain"/>
    <property type="match status" value="1"/>
</dbReference>
<accession>B3T6M0</accession>
<dbReference type="SUPFAM" id="SSF56228">
    <property type="entry name" value="Aldehyde ferredoxin oxidoreductase, N-terminal domain"/>
    <property type="match status" value="1"/>
</dbReference>
<dbReference type="Gene3D" id="1.10.569.10">
    <property type="entry name" value="Aldehyde Ferredoxin Oxidoreductase Protein, subunit A, domain 2"/>
    <property type="match status" value="1"/>
</dbReference>
<comment type="cofactor">
    <cofactor evidence="8">
        <name>tungstopterin</name>
        <dbReference type="ChEBI" id="CHEBI:30402"/>
    </cofactor>
</comment>
<dbReference type="EMBL" id="EU016624">
    <property type="protein sequence ID" value="ABZ08229.1"/>
    <property type="molecule type" value="Genomic_DNA"/>
</dbReference>
<comment type="similarity">
    <text evidence="2">Belongs to the AOR/FOR family.</text>
</comment>
<dbReference type="InterPro" id="IPR001203">
    <property type="entry name" value="OxRdtase_Ald_Fedxn_C"/>
</dbReference>
<keyword evidence="4" id="KW-0479">Metal-binding</keyword>
<dbReference type="Gene3D" id="1.10.599.10">
    <property type="entry name" value="Aldehyde Ferredoxin Oxidoreductase Protein, subunit A, domain 3"/>
    <property type="match status" value="1"/>
</dbReference>
<evidence type="ECO:0000256" key="7">
    <source>
        <dbReference type="ARBA" id="ARBA00023014"/>
    </source>
</evidence>
<keyword evidence="5" id="KW-0560">Oxidoreductase</keyword>
<evidence type="ECO:0000256" key="1">
    <source>
        <dbReference type="ARBA" id="ARBA00001966"/>
    </source>
</evidence>
<organism evidence="10">
    <name type="scientific">uncultured marine microorganism HF4000_APKG2J17</name>
    <dbReference type="NCBI Taxonomy" id="455546"/>
    <lineage>
        <taxon>unclassified sequences</taxon>
        <taxon>environmental samples</taxon>
    </lineage>
</organism>
<dbReference type="GO" id="GO:0046872">
    <property type="term" value="F:metal ion binding"/>
    <property type="evidence" value="ECO:0007669"/>
    <property type="project" value="UniProtKB-KW"/>
</dbReference>
<dbReference type="InterPro" id="IPR036503">
    <property type="entry name" value="Ald_Fedxn_OxRdtase_N_sf"/>
</dbReference>
<dbReference type="InterPro" id="IPR036021">
    <property type="entry name" value="Tungsten_al_ferr_oxy-like_C"/>
</dbReference>
<dbReference type="InterPro" id="IPR013985">
    <property type="entry name" value="Ald_Fedxn_OxRdtase_dom3"/>
</dbReference>
<evidence type="ECO:0000313" key="10">
    <source>
        <dbReference type="EMBL" id="ABZ08229.1"/>
    </source>
</evidence>
<evidence type="ECO:0000256" key="2">
    <source>
        <dbReference type="ARBA" id="ARBA00011032"/>
    </source>
</evidence>
<evidence type="ECO:0000259" key="9">
    <source>
        <dbReference type="SMART" id="SM00790"/>
    </source>
</evidence>
<feature type="domain" description="Aldehyde ferredoxin oxidoreductase N-terminal" evidence="9">
    <location>
        <begin position="1"/>
        <end position="206"/>
    </location>
</feature>
<proteinExistence type="inferred from homology"/>
<dbReference type="Pfam" id="PF02730">
    <property type="entry name" value="AFOR_N"/>
    <property type="match status" value="1"/>
</dbReference>
<gene>
    <name evidence="10" type="ORF">ALOHA_HF4000APKG2J17ctg1g36</name>
</gene>
<dbReference type="SMART" id="SM00790">
    <property type="entry name" value="AFOR_N"/>
    <property type="match status" value="1"/>
</dbReference>
<sequence>MRKYLHIHLGDRTIETEEKEGEAVIRGGRNFIVRTLLEAGAATVDPLSPENPLIFSAGPFAGTSFSNANRISVGCKSPLTGGIKESNGGGTFAFALGQLEIAGFTLVGASDDWVVIRIPKEGDITFEDARPYLGKGNFEAAAMLHEKYGDKVSLALCGPVGEYLGLIAGTAFSDVENRPARLSARGGVGAVMGMKKVKAIVVDKHKMPTFHDRKGVMTAVRAYNVKLDADAAIQDFRDLGTARVGDFTNLIGGLPTRNFSDGRLVDIGKETMKLGGDYIRQINLERGGETTHACMPGCMIKCSNIYVDADGNEMVSPLEYETLGLIGSNCGLTDPDDVARLNQVANDLGIDTIEVGATLGMLMDHGEAEFGDVNFMADALDDIRTGTERGKLLAQGTARVGAHYRVKRVPVIKKQAISAYDPRVIEVTGISMMVTAQGADHTTGNVPAAECKGKSTEELTAMSMEVQVNCAAADSLGLCLFGRSVTGANIQMIIDALNDAHDAGLGPTFMDDLGRETLELEIEFNRQAGFTEADDELPAFFHDEPLAPTGKTARHRSAEVNRCRREWLEQAAGGG</sequence>
<dbReference type="PANTHER" id="PTHR30038">
    <property type="entry name" value="ALDEHYDE FERREDOXIN OXIDOREDUCTASE"/>
    <property type="match status" value="1"/>
</dbReference>
<keyword evidence="7" id="KW-0411">Iron-sulfur</keyword>
<dbReference type="GO" id="GO:0051539">
    <property type="term" value="F:4 iron, 4 sulfur cluster binding"/>
    <property type="evidence" value="ECO:0007669"/>
    <property type="project" value="UniProtKB-KW"/>
</dbReference>
<evidence type="ECO:0000256" key="5">
    <source>
        <dbReference type="ARBA" id="ARBA00023002"/>
    </source>
</evidence>
<dbReference type="InterPro" id="IPR013984">
    <property type="entry name" value="Ald_Fedxn_OxRdtase_dom2"/>
</dbReference>
<evidence type="ECO:0000256" key="8">
    <source>
        <dbReference type="ARBA" id="ARBA00049934"/>
    </source>
</evidence>